<evidence type="ECO:0000313" key="13">
    <source>
        <dbReference type="EMBL" id="SJM70488.1"/>
    </source>
</evidence>
<dbReference type="PANTHER" id="PTHR46494">
    <property type="entry name" value="CORA FAMILY METAL ION TRANSPORTER (EUROFUNG)"/>
    <property type="match status" value="1"/>
</dbReference>
<dbReference type="Proteomes" id="UP000195913">
    <property type="component" value="Unassembled WGS sequence"/>
</dbReference>
<dbReference type="EMBL" id="FUHW01000040">
    <property type="protein sequence ID" value="SJM70488.1"/>
    <property type="molecule type" value="Genomic_DNA"/>
</dbReference>
<sequence>MAEYALEVVMAIIDNGIYVNGRRVHDPSQLGHTMQRLREHEGMAWLGLYRPTEEELRAVAEELELHPLALEDTLKGHQRAKLDHYGDHSLLVLRPARYLDATEKVEFGELHVYIGEDFVVTVRHAESPDLARVRHRMEEEPELLSMGPRAVLYAVLDQVVDEYEPVVDGLSNDIDEIDDQLFSGTPDVSRRIYELSGEVIELQRATVPLERILSILRRDLAGGQPVGPGGRPAPAVARDEQLLELDHRFADVQDHAIRVSERIASFRALLTNALSLSATLVSQQAAQAGVAQNEQMKKISSWAAILFAPSLIGSIYGMNFTHMPELAFVWGYPAALALMVGLSVGLYVVFKHNRWL</sequence>
<keyword evidence="7 12" id="KW-1133">Transmembrane helix</keyword>
<evidence type="ECO:0000256" key="4">
    <source>
        <dbReference type="ARBA" id="ARBA00022475"/>
    </source>
</evidence>
<feature type="transmembrane region" description="Helical" evidence="12">
    <location>
        <begin position="330"/>
        <end position="350"/>
    </location>
</feature>
<evidence type="ECO:0000256" key="6">
    <source>
        <dbReference type="ARBA" id="ARBA00022842"/>
    </source>
</evidence>
<evidence type="ECO:0000256" key="10">
    <source>
        <dbReference type="ARBA" id="ARBA00034269"/>
    </source>
</evidence>
<dbReference type="AlphaFoldDB" id="A0A1R4GQJ7"/>
<comment type="catalytic activity">
    <reaction evidence="10">
        <text>Mg(2+)(in) = Mg(2+)(out)</text>
        <dbReference type="Rhea" id="RHEA:29827"/>
        <dbReference type="ChEBI" id="CHEBI:18420"/>
    </reaction>
</comment>
<comment type="subcellular location">
    <subcellularLocation>
        <location evidence="1">Cell membrane</location>
        <topology evidence="1">Multi-pass membrane protein</topology>
    </subcellularLocation>
</comment>
<dbReference type="InterPro" id="IPR002523">
    <property type="entry name" value="MgTranspt_CorA/ZnTranspt_ZntB"/>
</dbReference>
<dbReference type="Gene3D" id="1.20.58.340">
    <property type="entry name" value="Magnesium transport protein CorA, transmembrane region"/>
    <property type="match status" value="2"/>
</dbReference>
<dbReference type="GO" id="GO:0015087">
    <property type="term" value="F:cobalt ion transmembrane transporter activity"/>
    <property type="evidence" value="ECO:0007669"/>
    <property type="project" value="TreeGrafter"/>
</dbReference>
<evidence type="ECO:0000256" key="7">
    <source>
        <dbReference type="ARBA" id="ARBA00022989"/>
    </source>
</evidence>
<evidence type="ECO:0000256" key="11">
    <source>
        <dbReference type="ARBA" id="ARBA00045497"/>
    </source>
</evidence>
<keyword evidence="6" id="KW-0460">Magnesium</keyword>
<evidence type="ECO:0000256" key="3">
    <source>
        <dbReference type="ARBA" id="ARBA00022448"/>
    </source>
</evidence>
<organism evidence="13 14">
    <name type="scientific">Arthrobacter rhombi</name>
    <dbReference type="NCBI Taxonomy" id="71253"/>
    <lineage>
        <taxon>Bacteria</taxon>
        <taxon>Bacillati</taxon>
        <taxon>Actinomycetota</taxon>
        <taxon>Actinomycetes</taxon>
        <taxon>Micrococcales</taxon>
        <taxon>Micrococcaceae</taxon>
        <taxon>Arthrobacter</taxon>
    </lineage>
</organism>
<reference evidence="13 14" key="1">
    <citation type="submission" date="2017-02" db="EMBL/GenBank/DDBJ databases">
        <authorList>
            <person name="Peterson S.W."/>
        </authorList>
    </citation>
    <scope>NUCLEOTIDE SEQUENCE [LARGE SCALE GENOMIC DNA]</scope>
    <source>
        <strain evidence="13 14">B Ar 00.02</strain>
    </source>
</reference>
<evidence type="ECO:0000256" key="8">
    <source>
        <dbReference type="ARBA" id="ARBA00023065"/>
    </source>
</evidence>
<dbReference type="PANTHER" id="PTHR46494:SF1">
    <property type="entry name" value="CORA FAMILY METAL ION TRANSPORTER (EUROFUNG)"/>
    <property type="match status" value="1"/>
</dbReference>
<evidence type="ECO:0000256" key="2">
    <source>
        <dbReference type="ARBA" id="ARBA00009765"/>
    </source>
</evidence>
<dbReference type="GO" id="GO:0000287">
    <property type="term" value="F:magnesium ion binding"/>
    <property type="evidence" value="ECO:0007669"/>
    <property type="project" value="TreeGrafter"/>
</dbReference>
<accession>A0A1R4GQJ7</accession>
<evidence type="ECO:0000256" key="9">
    <source>
        <dbReference type="ARBA" id="ARBA00023136"/>
    </source>
</evidence>
<keyword evidence="5 12" id="KW-0812">Transmembrane</keyword>
<gene>
    <name evidence="13" type="ORF">FM101_12490</name>
</gene>
<dbReference type="SUPFAM" id="SSF144083">
    <property type="entry name" value="Magnesium transport protein CorA, transmembrane region"/>
    <property type="match status" value="1"/>
</dbReference>
<evidence type="ECO:0000256" key="5">
    <source>
        <dbReference type="ARBA" id="ARBA00022692"/>
    </source>
</evidence>
<dbReference type="InterPro" id="IPR045861">
    <property type="entry name" value="CorA_cytoplasmic_dom"/>
</dbReference>
<comment type="function">
    <text evidence="11">Mediates influx of magnesium ions. Alternates between open and closed states. Activated by low cytoplasmic Mg(2+) levels. Inactive when cytoplasmic Mg(2+) levels are high.</text>
</comment>
<evidence type="ECO:0000313" key="14">
    <source>
        <dbReference type="Proteomes" id="UP000195913"/>
    </source>
</evidence>
<dbReference type="InterPro" id="IPR045863">
    <property type="entry name" value="CorA_TM1_TM2"/>
</dbReference>
<dbReference type="GO" id="GO:0050897">
    <property type="term" value="F:cobalt ion binding"/>
    <property type="evidence" value="ECO:0007669"/>
    <property type="project" value="TreeGrafter"/>
</dbReference>
<evidence type="ECO:0000256" key="1">
    <source>
        <dbReference type="ARBA" id="ARBA00004651"/>
    </source>
</evidence>
<proteinExistence type="inferred from homology"/>
<dbReference type="Pfam" id="PF01544">
    <property type="entry name" value="CorA"/>
    <property type="match status" value="1"/>
</dbReference>
<dbReference type="CDD" id="cd12830">
    <property type="entry name" value="MtCorA-like"/>
    <property type="match status" value="1"/>
</dbReference>
<feature type="transmembrane region" description="Helical" evidence="12">
    <location>
        <begin position="299"/>
        <end position="318"/>
    </location>
</feature>
<dbReference type="Gene3D" id="3.30.460.20">
    <property type="entry name" value="CorA soluble domain-like"/>
    <property type="match status" value="1"/>
</dbReference>
<dbReference type="SUPFAM" id="SSF143865">
    <property type="entry name" value="CorA soluble domain-like"/>
    <property type="match status" value="1"/>
</dbReference>
<comment type="similarity">
    <text evidence="2">Belongs to the CorA metal ion transporter (MIT) (TC 1.A.35) family.</text>
</comment>
<keyword evidence="14" id="KW-1185">Reference proteome</keyword>
<name>A0A1R4GQJ7_9MICC</name>
<dbReference type="GO" id="GO:0015095">
    <property type="term" value="F:magnesium ion transmembrane transporter activity"/>
    <property type="evidence" value="ECO:0007669"/>
    <property type="project" value="TreeGrafter"/>
</dbReference>
<dbReference type="GO" id="GO:0005886">
    <property type="term" value="C:plasma membrane"/>
    <property type="evidence" value="ECO:0007669"/>
    <property type="project" value="UniProtKB-SubCell"/>
</dbReference>
<keyword evidence="4" id="KW-1003">Cell membrane</keyword>
<keyword evidence="9 12" id="KW-0472">Membrane</keyword>
<dbReference type="FunFam" id="1.20.58.340:FF:000004">
    <property type="entry name" value="Magnesium transport protein CorA"/>
    <property type="match status" value="1"/>
</dbReference>
<keyword evidence="8" id="KW-0406">Ion transport</keyword>
<protein>
    <submittedName>
        <fullName evidence="13">Magnesium and cobalt transport protein CorA</fullName>
    </submittedName>
</protein>
<keyword evidence="3" id="KW-0813">Transport</keyword>
<evidence type="ECO:0000256" key="12">
    <source>
        <dbReference type="SAM" id="Phobius"/>
    </source>
</evidence>